<organism evidence="1 2">
    <name type="scientific">Bauhinia variegata</name>
    <name type="common">Purple orchid tree</name>
    <name type="synonym">Phanera variegata</name>
    <dbReference type="NCBI Taxonomy" id="167791"/>
    <lineage>
        <taxon>Eukaryota</taxon>
        <taxon>Viridiplantae</taxon>
        <taxon>Streptophyta</taxon>
        <taxon>Embryophyta</taxon>
        <taxon>Tracheophyta</taxon>
        <taxon>Spermatophyta</taxon>
        <taxon>Magnoliopsida</taxon>
        <taxon>eudicotyledons</taxon>
        <taxon>Gunneridae</taxon>
        <taxon>Pentapetalae</taxon>
        <taxon>rosids</taxon>
        <taxon>fabids</taxon>
        <taxon>Fabales</taxon>
        <taxon>Fabaceae</taxon>
        <taxon>Cercidoideae</taxon>
        <taxon>Cercideae</taxon>
        <taxon>Bauhiniinae</taxon>
        <taxon>Bauhinia</taxon>
    </lineage>
</organism>
<evidence type="ECO:0000313" key="1">
    <source>
        <dbReference type="EMBL" id="KAI4298868.1"/>
    </source>
</evidence>
<accession>A0ACB9KNN9</accession>
<reference evidence="1 2" key="1">
    <citation type="journal article" date="2022" name="DNA Res.">
        <title>Chromosomal-level genome assembly of the orchid tree Bauhinia variegata (Leguminosae; Cercidoideae) supports the allotetraploid origin hypothesis of Bauhinia.</title>
        <authorList>
            <person name="Zhong Y."/>
            <person name="Chen Y."/>
            <person name="Zheng D."/>
            <person name="Pang J."/>
            <person name="Liu Y."/>
            <person name="Luo S."/>
            <person name="Meng S."/>
            <person name="Qian L."/>
            <person name="Wei D."/>
            <person name="Dai S."/>
            <person name="Zhou R."/>
        </authorList>
    </citation>
    <scope>NUCLEOTIDE SEQUENCE [LARGE SCALE GENOMIC DNA]</scope>
    <source>
        <strain evidence="1">BV-YZ2020</strain>
    </source>
</reference>
<comment type="caution">
    <text evidence="1">The sequence shown here is derived from an EMBL/GenBank/DDBJ whole genome shotgun (WGS) entry which is preliminary data.</text>
</comment>
<keyword evidence="2" id="KW-1185">Reference proteome</keyword>
<name>A0ACB9KNN9_BAUVA</name>
<protein>
    <submittedName>
        <fullName evidence="1">Uncharacterized protein</fullName>
    </submittedName>
</protein>
<dbReference type="EMBL" id="CM039438">
    <property type="protein sequence ID" value="KAI4298868.1"/>
    <property type="molecule type" value="Genomic_DNA"/>
</dbReference>
<sequence>MEFLWFLVFYAQLATTFSLVQFEDNDMQLSLYHIHTIDSSQTSTSSLSFSGMFAKDKERVRVIHSRLANNVDINIGHGSPTSGAPKPGGIPVQSGISIGSGNYYVKIGLGTPAQYFSMLVDTGSSLCWLQCQPCNSYCHFQVDPIFKPSTSKTYKTLPCSSPQCSSLKNATNNDPSCETATKSCLYRETYTDSSFSTGYLSQDVLTLTPSQTLPNFVYGCGQNNLGLFGMSAGILGLAPNDKLSMLAQLSTKYGYAFSYCLPTYAPAANSSAEGFLSIGNSSLARAPFKFTPMVKNPKFSRFYLLDLTSINVAGRPLEVSASSYKVPTVIDSGTVITRLPMSLYEPLQNAFVKIMSRRYKQAKGVLILDTCFEGSLESMVAVPEIQMMFRGGADLTLGAHNTLIEMLIGVTCLAFTGIPEPNAVAIIGNFQQQTISVAYDVSNSRIGFAGGGCK</sequence>
<dbReference type="Proteomes" id="UP000828941">
    <property type="component" value="Chromosome 13"/>
</dbReference>
<evidence type="ECO:0000313" key="2">
    <source>
        <dbReference type="Proteomes" id="UP000828941"/>
    </source>
</evidence>
<proteinExistence type="predicted"/>
<gene>
    <name evidence="1" type="ORF">L6164_032382</name>
</gene>